<dbReference type="Gene3D" id="3.60.21.10">
    <property type="match status" value="1"/>
</dbReference>
<dbReference type="CDD" id="cd07381">
    <property type="entry name" value="MPP_CapA"/>
    <property type="match status" value="1"/>
</dbReference>
<protein>
    <submittedName>
        <fullName evidence="3">Poly-gamma-glutamate synthesis protein (Capsule biosynthesis protein)</fullName>
    </submittedName>
</protein>
<evidence type="ECO:0000259" key="2">
    <source>
        <dbReference type="SMART" id="SM00854"/>
    </source>
</evidence>
<dbReference type="Pfam" id="PF09587">
    <property type="entry name" value="PGA_cap"/>
    <property type="match status" value="1"/>
</dbReference>
<evidence type="ECO:0000313" key="4">
    <source>
        <dbReference type="Proteomes" id="UP000198897"/>
    </source>
</evidence>
<proteinExistence type="inferred from homology"/>
<feature type="domain" description="Capsule synthesis protein CapA" evidence="2">
    <location>
        <begin position="54"/>
        <end position="300"/>
    </location>
</feature>
<gene>
    <name evidence="3" type="ORF">SAMN05216353_1352</name>
</gene>
<accession>A0A1I2QWE3</accession>
<dbReference type="InterPro" id="IPR019079">
    <property type="entry name" value="Capsule_synth_CapA"/>
</dbReference>
<keyword evidence="4" id="KW-1185">Reference proteome</keyword>
<dbReference type="SUPFAM" id="SSF56300">
    <property type="entry name" value="Metallo-dependent phosphatases"/>
    <property type="match status" value="1"/>
</dbReference>
<dbReference type="EMBL" id="FOOG01000035">
    <property type="protein sequence ID" value="SFG32598.1"/>
    <property type="molecule type" value="Genomic_DNA"/>
</dbReference>
<sequence>MGLFLRVLGLSILFLTAGCGLLNNDEEMKTVNKQPTSTVDPQDKSSIDFSKEISITAIGDVLIHDRVYEAAETSEGYNFMPMMEQTEPYLDSSTITIANQETMIGGKELGLSGYPAFNSPVEIGNNLKELGVDVVTLANNHTLDKGTRGINNAIEHWEKIDMKYTGAYQSKEDSEEILVYDTKEGISVAILSYTYGTNGVKAPEGKSYVVNRIQFDKMAQDIEKAKQQADAIILSLHFGNQYEPYPNQSQKDLVQFAADRGVTAVIGHHPHVLQPLDWVEGKEGNKMLAAYSLGNFFSGQESFPKRVGGILTFNLKMDKDDNNQVKVVKPRFKVTYVTSAGEHEYEVVPMDEVPSLKEEYEVQKEHLTQWMPELKFME</sequence>
<dbReference type="InterPro" id="IPR029052">
    <property type="entry name" value="Metallo-depent_PP-like"/>
</dbReference>
<comment type="similarity">
    <text evidence="1">Belongs to the CapA family.</text>
</comment>
<reference evidence="4" key="1">
    <citation type="submission" date="2016-10" db="EMBL/GenBank/DDBJ databases">
        <authorList>
            <person name="Varghese N."/>
            <person name="Submissions S."/>
        </authorList>
    </citation>
    <scope>NUCLEOTIDE SEQUENCE [LARGE SCALE GENOMIC DNA]</scope>
    <source>
        <strain evidence="4">FP5</strain>
    </source>
</reference>
<dbReference type="PANTHER" id="PTHR33393">
    <property type="entry name" value="POLYGLUTAMINE SYNTHESIS ACCESSORY PROTEIN RV0574C-RELATED"/>
    <property type="match status" value="1"/>
</dbReference>
<dbReference type="PROSITE" id="PS51257">
    <property type="entry name" value="PROKAR_LIPOPROTEIN"/>
    <property type="match status" value="1"/>
</dbReference>
<dbReference type="PANTHER" id="PTHR33393:SF12">
    <property type="entry name" value="CAPSULE BIOSYNTHESIS PROTEIN CAPA"/>
    <property type="match status" value="1"/>
</dbReference>
<dbReference type="RefSeq" id="WP_089753372.1">
    <property type="nucleotide sequence ID" value="NZ_FOOG01000035.1"/>
</dbReference>
<dbReference type="AlphaFoldDB" id="A0A1I2QWE3"/>
<dbReference type="Proteomes" id="UP000198897">
    <property type="component" value="Unassembled WGS sequence"/>
</dbReference>
<dbReference type="OrthoDB" id="9810906at2"/>
<evidence type="ECO:0000256" key="1">
    <source>
        <dbReference type="ARBA" id="ARBA00005662"/>
    </source>
</evidence>
<dbReference type="SMART" id="SM00854">
    <property type="entry name" value="PGA_cap"/>
    <property type="match status" value="1"/>
</dbReference>
<organism evidence="3 4">
    <name type="scientific">Halobacillus alkaliphilus</name>
    <dbReference type="NCBI Taxonomy" id="396056"/>
    <lineage>
        <taxon>Bacteria</taxon>
        <taxon>Bacillati</taxon>
        <taxon>Bacillota</taxon>
        <taxon>Bacilli</taxon>
        <taxon>Bacillales</taxon>
        <taxon>Bacillaceae</taxon>
        <taxon>Halobacillus</taxon>
    </lineage>
</organism>
<evidence type="ECO:0000313" key="3">
    <source>
        <dbReference type="EMBL" id="SFG32598.1"/>
    </source>
</evidence>
<name>A0A1I2QWE3_9BACI</name>
<dbReference type="InterPro" id="IPR052169">
    <property type="entry name" value="CW_Biosynth-Accessory"/>
</dbReference>